<evidence type="ECO:0000256" key="1">
    <source>
        <dbReference type="SAM" id="MobiDB-lite"/>
    </source>
</evidence>
<feature type="compositionally biased region" description="Low complexity" evidence="1">
    <location>
        <begin position="43"/>
        <end position="89"/>
    </location>
</feature>
<accession>A0A4S8MJS9</accession>
<proteinExistence type="predicted"/>
<keyword evidence="2" id="KW-1133">Transmembrane helix</keyword>
<evidence type="ECO:0000256" key="2">
    <source>
        <dbReference type="SAM" id="Phobius"/>
    </source>
</evidence>
<organism evidence="3 4">
    <name type="scientific">Dendrothele bispora (strain CBS 962.96)</name>
    <dbReference type="NCBI Taxonomy" id="1314807"/>
    <lineage>
        <taxon>Eukaryota</taxon>
        <taxon>Fungi</taxon>
        <taxon>Dikarya</taxon>
        <taxon>Basidiomycota</taxon>
        <taxon>Agaricomycotina</taxon>
        <taxon>Agaricomycetes</taxon>
        <taxon>Agaricomycetidae</taxon>
        <taxon>Agaricales</taxon>
        <taxon>Agaricales incertae sedis</taxon>
        <taxon>Dendrothele</taxon>
    </lineage>
</organism>
<gene>
    <name evidence="3" type="ORF">K435DRAFT_962716</name>
</gene>
<dbReference type="EMBL" id="ML179071">
    <property type="protein sequence ID" value="THV03060.1"/>
    <property type="molecule type" value="Genomic_DNA"/>
</dbReference>
<name>A0A4S8MJS9_DENBC</name>
<evidence type="ECO:0000313" key="3">
    <source>
        <dbReference type="EMBL" id="THV03060.1"/>
    </source>
</evidence>
<feature type="compositionally biased region" description="Polar residues" evidence="1">
    <location>
        <begin position="101"/>
        <end position="113"/>
    </location>
</feature>
<feature type="transmembrane region" description="Helical" evidence="2">
    <location>
        <begin position="240"/>
        <end position="258"/>
    </location>
</feature>
<keyword evidence="2" id="KW-0812">Transmembrane</keyword>
<reference evidence="3 4" key="1">
    <citation type="journal article" date="2019" name="Nat. Ecol. Evol.">
        <title>Megaphylogeny resolves global patterns of mushroom evolution.</title>
        <authorList>
            <person name="Varga T."/>
            <person name="Krizsan K."/>
            <person name="Foldi C."/>
            <person name="Dima B."/>
            <person name="Sanchez-Garcia M."/>
            <person name="Sanchez-Ramirez S."/>
            <person name="Szollosi G.J."/>
            <person name="Szarkandi J.G."/>
            <person name="Papp V."/>
            <person name="Albert L."/>
            <person name="Andreopoulos W."/>
            <person name="Angelini C."/>
            <person name="Antonin V."/>
            <person name="Barry K.W."/>
            <person name="Bougher N.L."/>
            <person name="Buchanan P."/>
            <person name="Buyck B."/>
            <person name="Bense V."/>
            <person name="Catcheside P."/>
            <person name="Chovatia M."/>
            <person name="Cooper J."/>
            <person name="Damon W."/>
            <person name="Desjardin D."/>
            <person name="Finy P."/>
            <person name="Geml J."/>
            <person name="Haridas S."/>
            <person name="Hughes K."/>
            <person name="Justo A."/>
            <person name="Karasinski D."/>
            <person name="Kautmanova I."/>
            <person name="Kiss B."/>
            <person name="Kocsube S."/>
            <person name="Kotiranta H."/>
            <person name="LaButti K.M."/>
            <person name="Lechner B.E."/>
            <person name="Liimatainen K."/>
            <person name="Lipzen A."/>
            <person name="Lukacs Z."/>
            <person name="Mihaltcheva S."/>
            <person name="Morgado L.N."/>
            <person name="Niskanen T."/>
            <person name="Noordeloos M.E."/>
            <person name="Ohm R.A."/>
            <person name="Ortiz-Santana B."/>
            <person name="Ovrebo C."/>
            <person name="Racz N."/>
            <person name="Riley R."/>
            <person name="Savchenko A."/>
            <person name="Shiryaev A."/>
            <person name="Soop K."/>
            <person name="Spirin V."/>
            <person name="Szebenyi C."/>
            <person name="Tomsovsky M."/>
            <person name="Tulloss R.E."/>
            <person name="Uehling J."/>
            <person name="Grigoriev I.V."/>
            <person name="Vagvolgyi C."/>
            <person name="Papp T."/>
            <person name="Martin F.M."/>
            <person name="Miettinen O."/>
            <person name="Hibbett D.S."/>
            <person name="Nagy L.G."/>
        </authorList>
    </citation>
    <scope>NUCLEOTIDE SEQUENCE [LARGE SCALE GENOMIC DNA]</scope>
    <source>
        <strain evidence="3 4">CBS 962.96</strain>
    </source>
</reference>
<sequence>MVAAVTVWDSHILAAVTPGSVCVQDSDGELTCGVPPASTFSSTITSISPNSLTGTESSTSILPSSSTTSPTATPTPTSPTSLTPGTSFTINPDDPSIHYSPDSSSWTPPTQDNLPVCAKNTDARSTSQSNATISFKTTATRVFVRTVNSPQGGSYTISFGNHTQNFTSHSDTPSCDNSSSVQTLLQSTWSHVLASGDVPQEVVITNGESTLTFIDIVVSLDADGPMVVLPNGNDLARADLRLAIPTLLVILATLFFCIGI</sequence>
<evidence type="ECO:0000313" key="4">
    <source>
        <dbReference type="Proteomes" id="UP000297245"/>
    </source>
</evidence>
<dbReference type="AlphaFoldDB" id="A0A4S8MJS9"/>
<keyword evidence="2" id="KW-0472">Membrane</keyword>
<feature type="region of interest" description="Disordered" evidence="1">
    <location>
        <begin position="43"/>
        <end position="130"/>
    </location>
</feature>
<protein>
    <submittedName>
        <fullName evidence="3">Uncharacterized protein</fullName>
    </submittedName>
</protein>
<dbReference type="Proteomes" id="UP000297245">
    <property type="component" value="Unassembled WGS sequence"/>
</dbReference>
<keyword evidence="4" id="KW-1185">Reference proteome</keyword>